<evidence type="ECO:0000313" key="1">
    <source>
        <dbReference type="EMBL" id="GBP76578.1"/>
    </source>
</evidence>
<dbReference type="EMBL" id="BGZK01001294">
    <property type="protein sequence ID" value="GBP76578.1"/>
    <property type="molecule type" value="Genomic_DNA"/>
</dbReference>
<proteinExistence type="predicted"/>
<sequence>MNKYSPVLLDPSYMSLSMRAETIGSAQNTIRLQFNQLTRATRILLAFREPSKLPRSGNEIDVVARMPGARAPPPVFVTSSSRVMESSARFTEQLVTESHKRSRFRSAR</sequence>
<name>A0A4C1YKD3_EUMVA</name>
<protein>
    <submittedName>
        <fullName evidence="1">Uncharacterized protein</fullName>
    </submittedName>
</protein>
<gene>
    <name evidence="1" type="ORF">EVAR_58094_1</name>
</gene>
<keyword evidence="2" id="KW-1185">Reference proteome</keyword>
<comment type="caution">
    <text evidence="1">The sequence shown here is derived from an EMBL/GenBank/DDBJ whole genome shotgun (WGS) entry which is preliminary data.</text>
</comment>
<accession>A0A4C1YKD3</accession>
<evidence type="ECO:0000313" key="2">
    <source>
        <dbReference type="Proteomes" id="UP000299102"/>
    </source>
</evidence>
<reference evidence="1 2" key="1">
    <citation type="journal article" date="2019" name="Commun. Biol.">
        <title>The bagworm genome reveals a unique fibroin gene that provides high tensile strength.</title>
        <authorList>
            <person name="Kono N."/>
            <person name="Nakamura H."/>
            <person name="Ohtoshi R."/>
            <person name="Tomita M."/>
            <person name="Numata K."/>
            <person name="Arakawa K."/>
        </authorList>
    </citation>
    <scope>NUCLEOTIDE SEQUENCE [LARGE SCALE GENOMIC DNA]</scope>
</reference>
<dbReference type="Proteomes" id="UP000299102">
    <property type="component" value="Unassembled WGS sequence"/>
</dbReference>
<dbReference type="AlphaFoldDB" id="A0A4C1YKD3"/>
<organism evidence="1 2">
    <name type="scientific">Eumeta variegata</name>
    <name type="common">Bagworm moth</name>
    <name type="synonym">Eumeta japonica</name>
    <dbReference type="NCBI Taxonomy" id="151549"/>
    <lineage>
        <taxon>Eukaryota</taxon>
        <taxon>Metazoa</taxon>
        <taxon>Ecdysozoa</taxon>
        <taxon>Arthropoda</taxon>
        <taxon>Hexapoda</taxon>
        <taxon>Insecta</taxon>
        <taxon>Pterygota</taxon>
        <taxon>Neoptera</taxon>
        <taxon>Endopterygota</taxon>
        <taxon>Lepidoptera</taxon>
        <taxon>Glossata</taxon>
        <taxon>Ditrysia</taxon>
        <taxon>Tineoidea</taxon>
        <taxon>Psychidae</taxon>
        <taxon>Oiketicinae</taxon>
        <taxon>Eumeta</taxon>
    </lineage>
</organism>